<feature type="transmembrane region" description="Helical" evidence="8">
    <location>
        <begin position="391"/>
        <end position="410"/>
    </location>
</feature>
<comment type="similarity">
    <text evidence="8">Belongs to the ADP/ATP translocase tlc family.</text>
</comment>
<comment type="subcellular location">
    <subcellularLocation>
        <location evidence="1 8">Membrane</location>
        <topology evidence="1 8">Multi-pass membrane protein</topology>
    </subcellularLocation>
</comment>
<evidence type="ECO:0000256" key="8">
    <source>
        <dbReference type="RuleBase" id="RU363121"/>
    </source>
</evidence>
<sequence>MIKNTFKKIFDIKNEEIKTALLMQGYIFLVIATLLVIKPTINSLFISDLGADSLPVGYLLIAISAIITSFFYSKATERFSLKRIIKFTLTFSIISLILLGLLLHFQLIKGWVLYVFYAGVAIYAVLITSQFWVLANLVFNVREAKRLFGFIGAGAITGGIFGGYLTTILAPYIGNANLIFIAALFLVCCFPILSILWKEKVERLNTFKQKKRIAPSQERSFKLIRSSKHLSYLSIIIGIGVITARLVDFQFSDIASKKITDSEELTSFFGFWLSTFNLISLLIQLFLTRKIVGVWGVGFSLLLLPLFVLLGALLFLVFPELWVVILLKATDGSLKQSVNKSAMELLALPLPYTLKKKTKSFIDVVVDSIATGIAGCILIFLIKGLDVPEHYIMLLILLLTLVWVYFVFKVRKEYFLSFRKNLENLLPISQKRIKKATKDSFLKGMKNVFENGTEKEILFMLGKTKELNDKRFAETVRKLLSHPSNSVKAEALRNLYYLNNDNSIILEIQDMLKIENDEVVLAALEYILLHADLNESIVFDTYLNHPNEYISRAALLSLAKETRDNPSLQYKYEFSTHIKDKISKIKSLQDDEIKEKEEIELIKVIGHADFKEGYSYILDGLTSPYFVVKKNAILAAGNTMSPVFVDNLLELLEDKSYREDVKLALLHYDKAMVEVLHHKALHNQHSLSIRRFIPQVISVFKNQESVNALLDIFKTVEDLTIRLECVRALSALKVETSDLYFDKNKIATLILEECKLYNYTLYAMHTQIIIQYMKRKKFKKQFFDAEMDARESLMELLERRLDAGLERIFKLLELQYTPKDVQIAYKGILSEEQEKRTNAIEFLDILLNQNLKNTLIPIIEATILDTSSEEVIEMISKNKFTEYQCFETILKGKDLRLKLAVLYLIEQKGEHKYLPLITPFMQNEDKKIEDFAKKAYNNIMTKNTSKE</sequence>
<dbReference type="InterPro" id="IPR036259">
    <property type="entry name" value="MFS_trans_sf"/>
</dbReference>
<dbReference type="SUPFAM" id="SSF48371">
    <property type="entry name" value="ARM repeat"/>
    <property type="match status" value="1"/>
</dbReference>
<evidence type="ECO:0000256" key="5">
    <source>
        <dbReference type="ARBA" id="ARBA00022840"/>
    </source>
</evidence>
<dbReference type="InterPro" id="IPR016024">
    <property type="entry name" value="ARM-type_fold"/>
</dbReference>
<dbReference type="InterPro" id="IPR004667">
    <property type="entry name" value="ADP_ATP_car_bac_type"/>
</dbReference>
<keyword evidence="7 8" id="KW-0472">Membrane</keyword>
<evidence type="ECO:0000313" key="10">
    <source>
        <dbReference type="Proteomes" id="UP000601108"/>
    </source>
</evidence>
<organism evidence="9 10">
    <name type="scientific">Aquimarina muelleri</name>
    <dbReference type="NCBI Taxonomy" id="279356"/>
    <lineage>
        <taxon>Bacteria</taxon>
        <taxon>Pseudomonadati</taxon>
        <taxon>Bacteroidota</taxon>
        <taxon>Flavobacteriia</taxon>
        <taxon>Flavobacteriales</taxon>
        <taxon>Flavobacteriaceae</taxon>
        <taxon>Aquimarina</taxon>
    </lineage>
</organism>
<evidence type="ECO:0000256" key="3">
    <source>
        <dbReference type="ARBA" id="ARBA00022692"/>
    </source>
</evidence>
<evidence type="ECO:0000256" key="1">
    <source>
        <dbReference type="ARBA" id="ARBA00004141"/>
    </source>
</evidence>
<proteinExistence type="inferred from homology"/>
<evidence type="ECO:0000256" key="7">
    <source>
        <dbReference type="ARBA" id="ARBA00023136"/>
    </source>
</evidence>
<comment type="caution">
    <text evidence="9">The sequence shown here is derived from an EMBL/GenBank/DDBJ whole genome shotgun (WGS) entry which is preliminary data.</text>
</comment>
<keyword evidence="4 8" id="KW-0547">Nucleotide-binding</keyword>
<dbReference type="InterPro" id="IPR011989">
    <property type="entry name" value="ARM-like"/>
</dbReference>
<feature type="transmembrane region" description="Helical" evidence="8">
    <location>
        <begin position="267"/>
        <end position="287"/>
    </location>
</feature>
<evidence type="ECO:0000313" key="9">
    <source>
        <dbReference type="EMBL" id="GGX30124.1"/>
    </source>
</evidence>
<dbReference type="Proteomes" id="UP000601108">
    <property type="component" value="Unassembled WGS sequence"/>
</dbReference>
<feature type="transmembrane region" description="Helical" evidence="8">
    <location>
        <begin position="53"/>
        <end position="72"/>
    </location>
</feature>
<dbReference type="PANTHER" id="PTHR43596:SF1">
    <property type="entry name" value="ADP,ATP CARRIER PROTEIN"/>
    <property type="match status" value="1"/>
</dbReference>
<gene>
    <name evidence="9" type="ORF">GCM10007384_34030</name>
</gene>
<dbReference type="Pfam" id="PF03219">
    <property type="entry name" value="TLC"/>
    <property type="match status" value="1"/>
</dbReference>
<evidence type="ECO:0000256" key="4">
    <source>
        <dbReference type="ARBA" id="ARBA00022741"/>
    </source>
</evidence>
<dbReference type="GO" id="GO:0005471">
    <property type="term" value="F:ATP:ADP antiporter activity"/>
    <property type="evidence" value="ECO:0007669"/>
    <property type="project" value="InterPro"/>
</dbReference>
<feature type="transmembrane region" description="Helical" evidence="8">
    <location>
        <begin position="361"/>
        <end position="385"/>
    </location>
</feature>
<name>A0A918N4K4_9FLAO</name>
<dbReference type="RefSeq" id="WP_027413219.1">
    <property type="nucleotide sequence ID" value="NZ_BMWS01000029.1"/>
</dbReference>
<dbReference type="GO" id="GO:0005524">
    <property type="term" value="F:ATP binding"/>
    <property type="evidence" value="ECO:0007669"/>
    <property type="project" value="UniProtKB-KW"/>
</dbReference>
<protein>
    <recommendedName>
        <fullName evidence="8">ADP,ATP carrier protein</fullName>
    </recommendedName>
</protein>
<keyword evidence="10" id="KW-1185">Reference proteome</keyword>
<feature type="transmembrane region" description="Helical" evidence="8">
    <location>
        <begin position="84"/>
        <end position="105"/>
    </location>
</feature>
<feature type="transmembrane region" description="Helical" evidence="8">
    <location>
        <begin position="294"/>
        <end position="318"/>
    </location>
</feature>
<dbReference type="PANTHER" id="PTHR43596">
    <property type="entry name" value="ADP,ATP CARRIER PROTEIN"/>
    <property type="match status" value="1"/>
</dbReference>
<dbReference type="Gene3D" id="1.20.1250.20">
    <property type="entry name" value="MFS general substrate transporter like domains"/>
    <property type="match status" value="2"/>
</dbReference>
<dbReference type="EMBL" id="BMWS01000029">
    <property type="protein sequence ID" value="GGX30124.1"/>
    <property type="molecule type" value="Genomic_DNA"/>
</dbReference>
<dbReference type="CDD" id="cd06174">
    <property type="entry name" value="MFS"/>
    <property type="match status" value="1"/>
</dbReference>
<dbReference type="AlphaFoldDB" id="A0A918N4K4"/>
<dbReference type="Gene3D" id="1.25.10.10">
    <property type="entry name" value="Leucine-rich Repeat Variant"/>
    <property type="match status" value="1"/>
</dbReference>
<feature type="transmembrane region" description="Helical" evidence="8">
    <location>
        <begin position="147"/>
        <end position="172"/>
    </location>
</feature>
<keyword evidence="5 8" id="KW-0067">ATP-binding</keyword>
<feature type="transmembrane region" description="Helical" evidence="8">
    <location>
        <begin position="21"/>
        <end position="41"/>
    </location>
</feature>
<evidence type="ECO:0000256" key="6">
    <source>
        <dbReference type="ARBA" id="ARBA00022989"/>
    </source>
</evidence>
<feature type="transmembrane region" description="Helical" evidence="8">
    <location>
        <begin position="229"/>
        <end position="247"/>
    </location>
</feature>
<keyword evidence="2 8" id="KW-0813">Transport</keyword>
<feature type="transmembrane region" description="Helical" evidence="8">
    <location>
        <begin position="111"/>
        <end position="135"/>
    </location>
</feature>
<reference evidence="9 10" key="1">
    <citation type="journal article" date="2014" name="Int. J. Syst. Evol. Microbiol.">
        <title>Complete genome sequence of Corynebacterium casei LMG S-19264T (=DSM 44701T), isolated from a smear-ripened cheese.</title>
        <authorList>
            <consortium name="US DOE Joint Genome Institute (JGI-PGF)"/>
            <person name="Walter F."/>
            <person name="Albersmeier A."/>
            <person name="Kalinowski J."/>
            <person name="Ruckert C."/>
        </authorList>
    </citation>
    <scope>NUCLEOTIDE SEQUENCE [LARGE SCALE GENOMIC DNA]</scope>
    <source>
        <strain evidence="9 10">KCTC 12285</strain>
    </source>
</reference>
<evidence type="ECO:0000256" key="2">
    <source>
        <dbReference type="ARBA" id="ARBA00022448"/>
    </source>
</evidence>
<keyword evidence="3 8" id="KW-0812">Transmembrane</keyword>
<dbReference type="GO" id="GO:0016020">
    <property type="term" value="C:membrane"/>
    <property type="evidence" value="ECO:0007669"/>
    <property type="project" value="UniProtKB-SubCell"/>
</dbReference>
<dbReference type="SUPFAM" id="SSF103473">
    <property type="entry name" value="MFS general substrate transporter"/>
    <property type="match status" value="1"/>
</dbReference>
<feature type="transmembrane region" description="Helical" evidence="8">
    <location>
        <begin position="178"/>
        <end position="197"/>
    </location>
</feature>
<keyword evidence="6 8" id="KW-1133">Transmembrane helix</keyword>
<accession>A0A918N4K4</accession>